<dbReference type="GO" id="GO:0005829">
    <property type="term" value="C:cytosol"/>
    <property type="evidence" value="ECO:0007669"/>
    <property type="project" value="TreeGrafter"/>
</dbReference>
<dbReference type="GO" id="GO:0016787">
    <property type="term" value="F:hydrolase activity"/>
    <property type="evidence" value="ECO:0007669"/>
    <property type="project" value="UniProtKB-UniRule"/>
</dbReference>
<dbReference type="RefSeq" id="WP_163248535.1">
    <property type="nucleotide sequence ID" value="NZ_SXDP01000002.1"/>
</dbReference>
<feature type="domain" description="UvrD-like helicase ATP-binding" evidence="7">
    <location>
        <begin position="205"/>
        <end position="603"/>
    </location>
</feature>
<dbReference type="PANTHER" id="PTHR11070:SF17">
    <property type="entry name" value="DNA HELICASE IV"/>
    <property type="match status" value="1"/>
</dbReference>
<dbReference type="NCBIfam" id="NF041464">
    <property type="entry name" value="HelD_BACSU"/>
    <property type="match status" value="1"/>
</dbReference>
<dbReference type="Proteomes" id="UP000473885">
    <property type="component" value="Unassembled WGS sequence"/>
</dbReference>
<proteinExistence type="predicted"/>
<dbReference type="InterPro" id="IPR014016">
    <property type="entry name" value="UvrD-like_ATP-bd"/>
</dbReference>
<evidence type="ECO:0000256" key="4">
    <source>
        <dbReference type="ARBA" id="ARBA00022840"/>
    </source>
</evidence>
<name>A0A6M0R7Q8_9CLOT</name>
<evidence type="ECO:0000256" key="2">
    <source>
        <dbReference type="ARBA" id="ARBA00022801"/>
    </source>
</evidence>
<comment type="caution">
    <text evidence="8">The sequence shown here is derived from an EMBL/GenBank/DDBJ whole genome shotgun (WGS) entry which is preliminary data.</text>
</comment>
<dbReference type="GO" id="GO:0000725">
    <property type="term" value="P:recombinational repair"/>
    <property type="evidence" value="ECO:0007669"/>
    <property type="project" value="TreeGrafter"/>
</dbReference>
<accession>A0A6M0R7Q8</accession>
<dbReference type="GO" id="GO:0043138">
    <property type="term" value="F:3'-5' DNA helicase activity"/>
    <property type="evidence" value="ECO:0007669"/>
    <property type="project" value="TreeGrafter"/>
</dbReference>
<evidence type="ECO:0000259" key="7">
    <source>
        <dbReference type="PROSITE" id="PS51198"/>
    </source>
</evidence>
<dbReference type="Pfam" id="PF00580">
    <property type="entry name" value="UvrD-helicase"/>
    <property type="match status" value="1"/>
</dbReference>
<keyword evidence="4 5" id="KW-0067">ATP-binding</keyword>
<dbReference type="PROSITE" id="PS51198">
    <property type="entry name" value="UVRD_HELICASE_ATP_BIND"/>
    <property type="match status" value="1"/>
</dbReference>
<evidence type="ECO:0000256" key="1">
    <source>
        <dbReference type="ARBA" id="ARBA00022741"/>
    </source>
</evidence>
<dbReference type="AlphaFoldDB" id="A0A6M0R7Q8"/>
<gene>
    <name evidence="8" type="ORF">FDF74_03290</name>
</gene>
<keyword evidence="6" id="KW-0175">Coiled coil</keyword>
<keyword evidence="2 5" id="KW-0378">Hydrolase</keyword>
<dbReference type="InterPro" id="IPR048228">
    <property type="entry name" value="HelD_bacillota"/>
</dbReference>
<protein>
    <submittedName>
        <fullName evidence="8">AAA family ATPase</fullName>
    </submittedName>
</protein>
<feature type="binding site" evidence="5">
    <location>
        <begin position="226"/>
        <end position="233"/>
    </location>
    <ligand>
        <name>ATP</name>
        <dbReference type="ChEBI" id="CHEBI:30616"/>
    </ligand>
</feature>
<reference evidence="8 9" key="1">
    <citation type="submission" date="2019-04" db="EMBL/GenBank/DDBJ databases">
        <title>Genome sequencing of Clostridium botulinum Groups I-IV and Clostridium butyricum.</title>
        <authorList>
            <person name="Brunt J."/>
            <person name="Van Vliet A.H.M."/>
            <person name="Stringer S.C."/>
            <person name="Carter A.T."/>
            <person name="Peck M.W."/>
        </authorList>
    </citation>
    <scope>NUCLEOTIDE SEQUENCE [LARGE SCALE GENOMIC DNA]</scope>
    <source>
        <strain evidence="8 9">IFR 18/094</strain>
    </source>
</reference>
<keyword evidence="3 5" id="KW-0347">Helicase</keyword>
<dbReference type="SUPFAM" id="SSF52540">
    <property type="entry name" value="P-loop containing nucleoside triphosphate hydrolases"/>
    <property type="match status" value="1"/>
</dbReference>
<feature type="coiled-coil region" evidence="6">
    <location>
        <begin position="26"/>
        <end position="75"/>
    </location>
</feature>
<organism evidence="8 9">
    <name type="scientific">Clostridium niameyense</name>
    <dbReference type="NCBI Taxonomy" id="1622073"/>
    <lineage>
        <taxon>Bacteria</taxon>
        <taxon>Bacillati</taxon>
        <taxon>Bacillota</taxon>
        <taxon>Clostridia</taxon>
        <taxon>Eubacteriales</taxon>
        <taxon>Clostridiaceae</taxon>
        <taxon>Clostridium</taxon>
    </lineage>
</organism>
<dbReference type="InterPro" id="IPR027417">
    <property type="entry name" value="P-loop_NTPase"/>
</dbReference>
<dbReference type="GO" id="GO:0003677">
    <property type="term" value="F:DNA binding"/>
    <property type="evidence" value="ECO:0007669"/>
    <property type="project" value="InterPro"/>
</dbReference>
<keyword evidence="1 5" id="KW-0547">Nucleotide-binding</keyword>
<dbReference type="Gene3D" id="3.40.50.300">
    <property type="entry name" value="P-loop containing nucleotide triphosphate hydrolases"/>
    <property type="match status" value="3"/>
</dbReference>
<keyword evidence="9" id="KW-1185">Reference proteome</keyword>
<evidence type="ECO:0000313" key="9">
    <source>
        <dbReference type="Proteomes" id="UP000473885"/>
    </source>
</evidence>
<dbReference type="InterPro" id="IPR000212">
    <property type="entry name" value="DNA_helicase_UvrD/REP"/>
</dbReference>
<dbReference type="GO" id="GO:0005524">
    <property type="term" value="F:ATP binding"/>
    <property type="evidence" value="ECO:0007669"/>
    <property type="project" value="UniProtKB-UniRule"/>
</dbReference>
<sequence length="763" mass="88881">MAVSSEEFIFEKNRLEETKKWIDNRINEIHEENLNLEKKISDLKKSSGGKYNYELDVLLKNQENQENTLEKYKEATENPYFARIDFREKRRDTESFYIGKIGLDNMDKGEEMVIDWRAPIADLYYSGTEGTCFYKAPIGVVEGELSLKRKFIIKNSEILDVFDEGINKIILKSAESNEENELIDDFLKINLESSASKKLKDIVATIQKEQNEIIRADIGKSIIVQGSAGSGKTTVALHRLAYLLYKYKDILSGEDVLVIAPNKLFLDYISDVLPSLGANKVQQKTFENMALEFLKLKYRVYTKDAKLADVMEQTDKKLVKFITNASKIKGSMQYKTIIDRYIGLLEMEDLDHGDIEVFGQILFTSREISRLFMKDLKHLPIGKRKKEIQRYFKGKLREKKAIISEKIDLDYQNRIRDIKESIGDEEEKRRIIVEIYDERDEKKKSLGKELRKVVKEYFNDWQYDNIEKLYLDMYNDEDIFDIITDGKIPEALANYMREELNNNIKSKRIDSDDLAAMLYLKFMVEGVDDELFKHVVIDEAQDYSLLQIYILKYISSGNSFTIVGDTGQSIYYYKGIDDWNKLMDKVYDGNIEYIPLTQSYRSTVEIVNFANKVLEKQENSLKPAKPVLRHGMEPKIINYSKKEEFIDTLDNIVKEVKGKGKTTIAVIGKNLKECNEINKILKKSKYHWELIKDSGSNFKSEYIVIPSYMTKGLEFDCSIVYNCNEENYGNNELDKRLLYVVLTRALHMEYIFYTGDISNLINN</sequence>
<dbReference type="EMBL" id="SXDP01000002">
    <property type="protein sequence ID" value="NEZ46235.1"/>
    <property type="molecule type" value="Genomic_DNA"/>
</dbReference>
<evidence type="ECO:0000256" key="6">
    <source>
        <dbReference type="SAM" id="Coils"/>
    </source>
</evidence>
<dbReference type="PANTHER" id="PTHR11070">
    <property type="entry name" value="UVRD / RECB / PCRA DNA HELICASE FAMILY MEMBER"/>
    <property type="match status" value="1"/>
</dbReference>
<evidence type="ECO:0000313" key="8">
    <source>
        <dbReference type="EMBL" id="NEZ46235.1"/>
    </source>
</evidence>
<evidence type="ECO:0000256" key="5">
    <source>
        <dbReference type="PROSITE-ProRule" id="PRU00560"/>
    </source>
</evidence>
<evidence type="ECO:0000256" key="3">
    <source>
        <dbReference type="ARBA" id="ARBA00022806"/>
    </source>
</evidence>